<protein>
    <submittedName>
        <fullName evidence="3">Uncharacterized protein</fullName>
    </submittedName>
</protein>
<dbReference type="EMBL" id="WIQZ01000063">
    <property type="protein sequence ID" value="KAF3129364.1"/>
    <property type="molecule type" value="Genomic_DNA"/>
</dbReference>
<dbReference type="AlphaFoldDB" id="A0A7C8JP58"/>
<feature type="compositionally biased region" description="Polar residues" evidence="1">
    <location>
        <begin position="1"/>
        <end position="11"/>
    </location>
</feature>
<comment type="caution">
    <text evidence="3">The sequence shown here is derived from an EMBL/GenBank/DDBJ whole genome shotgun (WGS) entry which is preliminary data.</text>
</comment>
<evidence type="ECO:0000256" key="2">
    <source>
        <dbReference type="SAM" id="Phobius"/>
    </source>
</evidence>
<gene>
    <name evidence="3" type="ORF">TWF703_008988</name>
</gene>
<feature type="transmembrane region" description="Helical" evidence="2">
    <location>
        <begin position="396"/>
        <end position="418"/>
    </location>
</feature>
<keyword evidence="2" id="KW-0812">Transmembrane</keyword>
<evidence type="ECO:0000313" key="3">
    <source>
        <dbReference type="EMBL" id="KAF3129364.1"/>
    </source>
</evidence>
<name>A0A7C8JP58_ORBOL</name>
<evidence type="ECO:0000313" key="4">
    <source>
        <dbReference type="Proteomes" id="UP000480548"/>
    </source>
</evidence>
<reference evidence="3 4" key="1">
    <citation type="submission" date="2019-06" db="EMBL/GenBank/DDBJ databases">
        <authorList>
            <person name="Palmer J.M."/>
        </authorList>
    </citation>
    <scope>NUCLEOTIDE SEQUENCE [LARGE SCALE GENOMIC DNA]</scope>
    <source>
        <strain evidence="3 4">TWF703</strain>
    </source>
</reference>
<sequence length="513" mass="58044">MMHTKITSNYPHRSRGASLREEPNPHSLVIDITDHPKITLFTDPAGQTNELAWEVNRALEDVFRVGRISATCENGWKCPLEYESHFVEDVNGRKVLKLVIKATVNDATAFSEVATEFCQKLFTKEAFPLLSRVSYSGIFGISPRPGTVFERIWISSFVASALKERERLDQLGLIYNDSISRVRGRWLINICYALSIIFAFYQFGSWTAECLINCFGIHSIWDDPYMYAYSYHSRLIPPSVVIFGIRLFIAIDFIVVCASLFGPIYANDFGAKIRDKELYQKLEHLDWRKQCEDTTKVANGVVCCLQQRRMGDPANPTPSTTISTDYTIGSKLCTLLHLLPQLYNQSQEISYIHDQIQRNDQSLAKLYFIIAAIIASVFSWSGRLNATTPHSTTTTIVIIVAGIISTGLFAVSWGYVAWRAEKRRSMVEKCGDVNNRILEVWRSVQRNYSYLVWVYATNHGTPRLTAEGLEKQWSGCVTDASAADPNVILNPEFSDQMGEFGRYLAAIRDGILS</sequence>
<feature type="region of interest" description="Disordered" evidence="1">
    <location>
        <begin position="1"/>
        <end position="23"/>
    </location>
</feature>
<organism evidence="3 4">
    <name type="scientific">Orbilia oligospora</name>
    <name type="common">Nematode-trapping fungus</name>
    <name type="synonym">Arthrobotrys oligospora</name>
    <dbReference type="NCBI Taxonomy" id="2813651"/>
    <lineage>
        <taxon>Eukaryota</taxon>
        <taxon>Fungi</taxon>
        <taxon>Dikarya</taxon>
        <taxon>Ascomycota</taxon>
        <taxon>Pezizomycotina</taxon>
        <taxon>Orbiliomycetes</taxon>
        <taxon>Orbiliales</taxon>
        <taxon>Orbiliaceae</taxon>
        <taxon>Orbilia</taxon>
    </lineage>
</organism>
<feature type="transmembrane region" description="Helical" evidence="2">
    <location>
        <begin position="186"/>
        <end position="203"/>
    </location>
</feature>
<feature type="transmembrane region" description="Helical" evidence="2">
    <location>
        <begin position="240"/>
        <end position="266"/>
    </location>
</feature>
<evidence type="ECO:0000256" key="1">
    <source>
        <dbReference type="SAM" id="MobiDB-lite"/>
    </source>
</evidence>
<proteinExistence type="predicted"/>
<accession>A0A7C8JP58</accession>
<keyword evidence="2" id="KW-1133">Transmembrane helix</keyword>
<dbReference type="Proteomes" id="UP000480548">
    <property type="component" value="Unassembled WGS sequence"/>
</dbReference>
<keyword evidence="2" id="KW-0472">Membrane</keyword>
<feature type="transmembrane region" description="Helical" evidence="2">
    <location>
        <begin position="366"/>
        <end position="384"/>
    </location>
</feature>